<name>A0ABX5NRN4_9HYPH</name>
<dbReference type="Gene3D" id="1.40.20.10">
    <property type="entry name" value="CHAD domain"/>
    <property type="match status" value="1"/>
</dbReference>
<comment type="caution">
    <text evidence="2">The sequence shown here is derived from an EMBL/GenBank/DDBJ whole genome shotgun (WGS) entry which is preliminary data.</text>
</comment>
<dbReference type="PROSITE" id="PS51708">
    <property type="entry name" value="CHAD"/>
    <property type="match status" value="1"/>
</dbReference>
<reference evidence="2 3" key="1">
    <citation type="submission" date="2018-06" db="EMBL/GenBank/DDBJ databases">
        <title>Rhizobium wuzhouense sp. nov., isolated from roots of Oryza officinalis.</title>
        <authorList>
            <person name="Yuan T."/>
        </authorList>
    </citation>
    <scope>NUCLEOTIDE SEQUENCE [LARGE SCALE GENOMIC DNA]</scope>
    <source>
        <strain evidence="2 3">W44</strain>
    </source>
</reference>
<accession>A0ABX5NRN4</accession>
<dbReference type="PANTHER" id="PTHR39339">
    <property type="entry name" value="SLR1444 PROTEIN"/>
    <property type="match status" value="1"/>
</dbReference>
<evidence type="ECO:0000313" key="3">
    <source>
        <dbReference type="Proteomes" id="UP000247536"/>
    </source>
</evidence>
<protein>
    <submittedName>
        <fullName evidence="2">Metal-binding protein</fullName>
    </submittedName>
</protein>
<dbReference type="PANTHER" id="PTHR39339:SF1">
    <property type="entry name" value="CHAD DOMAIN-CONTAINING PROTEIN"/>
    <property type="match status" value="1"/>
</dbReference>
<dbReference type="Pfam" id="PF05235">
    <property type="entry name" value="CHAD"/>
    <property type="match status" value="1"/>
</dbReference>
<dbReference type="EMBL" id="QJRY01000004">
    <property type="protein sequence ID" value="PYB73004.1"/>
    <property type="molecule type" value="Genomic_DNA"/>
</dbReference>
<evidence type="ECO:0000313" key="2">
    <source>
        <dbReference type="EMBL" id="PYB73004.1"/>
    </source>
</evidence>
<dbReference type="SMART" id="SM00880">
    <property type="entry name" value="CHAD"/>
    <property type="match status" value="1"/>
</dbReference>
<dbReference type="RefSeq" id="WP_110791537.1">
    <property type="nucleotide sequence ID" value="NZ_QJRY01000004.1"/>
</dbReference>
<feature type="domain" description="CHAD" evidence="1">
    <location>
        <begin position="8"/>
        <end position="287"/>
    </location>
</feature>
<evidence type="ECO:0000259" key="1">
    <source>
        <dbReference type="PROSITE" id="PS51708"/>
    </source>
</evidence>
<dbReference type="InterPro" id="IPR007899">
    <property type="entry name" value="CHAD_dom"/>
</dbReference>
<keyword evidence="3" id="KW-1185">Reference proteome</keyword>
<sequence length="309" mass="34728">MPYRIRPDRDLSAEVRSVARHQLSIAIAVLSDRPDGLHEVIHEARKKFKRVRGLLRLVADADKSFQTRENERLRDIARSLSRIRDATALMETVTHLAGFALNDDESETLAATRTVLQLRRDDIAASEKDLEDKVARVIDECRSAITALDELDLPSKAGPAARLLAKGWRKALKRGHEALHTCKGEGHGEAFHDLRKAAQTYWMNLSLLRELWPSAFAAKRREAKHLVDLLGREHDLTVLTELFDSEPDLFGDGEGQAFLLAIIIRRQQDLRREALALAGSIFADRPRREADVIEILWTAAAIGETSGRS</sequence>
<dbReference type="Proteomes" id="UP000247536">
    <property type="component" value="Unassembled WGS sequence"/>
</dbReference>
<organism evidence="2 3">
    <name type="scientific">Rhizobium wuzhouense</name>
    <dbReference type="NCBI Taxonomy" id="1986026"/>
    <lineage>
        <taxon>Bacteria</taxon>
        <taxon>Pseudomonadati</taxon>
        <taxon>Pseudomonadota</taxon>
        <taxon>Alphaproteobacteria</taxon>
        <taxon>Hyphomicrobiales</taxon>
        <taxon>Rhizobiaceae</taxon>
        <taxon>Rhizobium/Agrobacterium group</taxon>
        <taxon>Rhizobium</taxon>
    </lineage>
</organism>
<proteinExistence type="predicted"/>
<gene>
    <name evidence="2" type="ORF">DMY87_11760</name>
</gene>
<dbReference type="InterPro" id="IPR038186">
    <property type="entry name" value="CHAD_dom_sf"/>
</dbReference>